<organism evidence="5 6">
    <name type="scientific">Paraconexibacter algicola</name>
    <dbReference type="NCBI Taxonomy" id="2133960"/>
    <lineage>
        <taxon>Bacteria</taxon>
        <taxon>Bacillati</taxon>
        <taxon>Actinomycetota</taxon>
        <taxon>Thermoleophilia</taxon>
        <taxon>Solirubrobacterales</taxon>
        <taxon>Paraconexibacteraceae</taxon>
        <taxon>Paraconexibacter</taxon>
    </lineage>
</organism>
<dbReference type="RefSeq" id="WP_107570036.1">
    <property type="nucleotide sequence ID" value="NZ_PYYB01000002.1"/>
</dbReference>
<dbReference type="Proteomes" id="UP000240739">
    <property type="component" value="Unassembled WGS sequence"/>
</dbReference>
<evidence type="ECO:0000313" key="5">
    <source>
        <dbReference type="EMBL" id="PTL56317.1"/>
    </source>
</evidence>
<feature type="region of interest" description="Disordered" evidence="1">
    <location>
        <begin position="698"/>
        <end position="718"/>
    </location>
</feature>
<dbReference type="InterPro" id="IPR011050">
    <property type="entry name" value="Pectin_lyase_fold/virulence"/>
</dbReference>
<evidence type="ECO:0000259" key="2">
    <source>
        <dbReference type="Pfam" id="PF01345"/>
    </source>
</evidence>
<comment type="caution">
    <text evidence="5">The sequence shown here is derived from an EMBL/GenBank/DDBJ whole genome shotgun (WGS) entry which is preliminary data.</text>
</comment>
<accession>A0A2T4UEU7</accession>
<feature type="domain" description="DUF11" evidence="2">
    <location>
        <begin position="957"/>
        <end position="1071"/>
    </location>
</feature>
<gene>
    <name evidence="5" type="ORF">C7Y72_15190</name>
</gene>
<dbReference type="SUPFAM" id="SSF51126">
    <property type="entry name" value="Pectin lyase-like"/>
    <property type="match status" value="2"/>
</dbReference>
<dbReference type="SUPFAM" id="SSF63825">
    <property type="entry name" value="YWTD domain"/>
    <property type="match status" value="1"/>
</dbReference>
<dbReference type="InterPro" id="IPR041498">
    <property type="entry name" value="Big_6"/>
</dbReference>
<feature type="region of interest" description="Disordered" evidence="1">
    <location>
        <begin position="1052"/>
        <end position="1091"/>
    </location>
</feature>
<evidence type="ECO:0000256" key="1">
    <source>
        <dbReference type="SAM" id="MobiDB-lite"/>
    </source>
</evidence>
<dbReference type="GO" id="GO:0005975">
    <property type="term" value="P:carbohydrate metabolic process"/>
    <property type="evidence" value="ECO:0007669"/>
    <property type="project" value="UniProtKB-ARBA"/>
</dbReference>
<name>A0A2T4UEU7_9ACTN</name>
<dbReference type="InterPro" id="IPR001434">
    <property type="entry name" value="OmcB-like_DUF11"/>
</dbReference>
<keyword evidence="6" id="KW-1185">Reference proteome</keyword>
<dbReference type="Pfam" id="PF17936">
    <property type="entry name" value="Big_6"/>
    <property type="match status" value="1"/>
</dbReference>
<dbReference type="EMBL" id="PYYB01000002">
    <property type="protein sequence ID" value="PTL56317.1"/>
    <property type="molecule type" value="Genomic_DNA"/>
</dbReference>
<dbReference type="Pfam" id="PF01345">
    <property type="entry name" value="DUF11"/>
    <property type="match status" value="1"/>
</dbReference>
<evidence type="ECO:0000313" key="6">
    <source>
        <dbReference type="Proteomes" id="UP000240739"/>
    </source>
</evidence>
<feature type="region of interest" description="Disordered" evidence="1">
    <location>
        <begin position="1"/>
        <end position="41"/>
    </location>
</feature>
<proteinExistence type="predicted"/>
<dbReference type="InterPro" id="IPR013783">
    <property type="entry name" value="Ig-like_fold"/>
</dbReference>
<dbReference type="OrthoDB" id="4983773at2"/>
<feature type="domain" description="Bacterial Ig" evidence="3">
    <location>
        <begin position="635"/>
        <end position="708"/>
    </location>
</feature>
<dbReference type="Pfam" id="PF21959">
    <property type="entry name" value="DUF6923"/>
    <property type="match status" value="1"/>
</dbReference>
<evidence type="ECO:0008006" key="7">
    <source>
        <dbReference type="Google" id="ProtNLM"/>
    </source>
</evidence>
<reference evidence="5 6" key="1">
    <citation type="submission" date="2018-03" db="EMBL/GenBank/DDBJ databases">
        <title>Aquarubrobacter algicola gen. nov., sp. nov., a novel actinobacterium isolated from shallow eutrophic lake during the end of cyanobacterial harmful algal blooms.</title>
        <authorList>
            <person name="Chun S.J."/>
        </authorList>
    </citation>
    <scope>NUCLEOTIDE SEQUENCE [LARGE SCALE GENOMIC DNA]</scope>
    <source>
        <strain evidence="5 6">Seoho-28</strain>
    </source>
</reference>
<feature type="compositionally biased region" description="Basic and acidic residues" evidence="1">
    <location>
        <begin position="1"/>
        <end position="13"/>
    </location>
</feature>
<sequence>MPRTRVSIERPPCKETPSACPGAPPRVAVAPPPPERPRRRRARVRGAVLTVLALLALPQAAHAATTTFTVDSLVNTSVAAASSDANTADGICATANATCTLRAAVQQANALPASPGDDIAIVFAGSGTLTLPANGLKMKAGGVSHNGISNDYLGSNYFFQIDANRPVTVDLGNDIKIESADDAPNGIFLVSSDGVTIRNFQNLRGGDSSIVVDKGTQNTTIANGTCADPTTPILEVCVGILAEASGVTITDLDAVSVFRFPIFVDRAQAGDDPVSNVAITRLDSKGTEQFGDLWVELDAKIDGFTVEDSDFDSPAGYAVGLQSGSSTTDLAITNSRFVADNAFAIFAYPNSDTTNLRVEDSTFDGTRWAFVDHGGSEHDGLVLRGNRFEDVFQHVLDFVDATYTDAVIEDNDFINQRGDGLTTVWIRQPGTNNVVRNNVFRQDDGVFQNRWAIYSQANVAESADTGWSFTGNSVQGYKAAASGPIVALGNGRTRMERNTFDQNTRGTTSPIQSEAQSGWFVTNYGGRANSRIQTWRPTAAVLDPGVSVQLTVAPVTPPLGANTAPTTPVDVDVFWTADDNAEEYVGRIDDVSATTTVTLPTTKTGGNFRVQTQDAAGRSSQYSAPFQVGPDTSPPNPPTVIAIDQVGTLSGEGEPGATVTVLDQDASPIATTPVQDDGTWQVEGPFACGTTVSATQTDAAGNASPASTPGVPACNDGSGPKRCTPGQIIVSGNSPADLLRVVADTGGYRTSAIDASGSVTYNGIGYNAADGLVYAVAENGHLLKLGVQDAATTDLGAVSNLPAGTYAAGAFGPDGAYYVKPLDGTTMYRIDVANRLATEVELSAPAKVSDFALIAGRLWGKHNDQATIMRIDPTTGQVDAFPATGVVPGGLVQAAGGAWKFGNGDLGLVFNSSSEIRQIRIAGADTATPTFSLVSVGRTEAVNGNVDGTYCEGAETDLAIAKTGRVTAMTGADSTLAWEITVSNRGTTASSGAVVTDQLPAQVTDVATATEGCTVDGRTVRCLVGSLAPGATASIAVTGRVVGTLGRVDNTARVEGQDADPTSANDTATASLAPPPTAPAVDLPNGTTLPQGANRPLNYSCGGAAAPVTCAATVTRPDGTVVPIASGAPLPTDVPGTYVVTVTGVDALGQSTTTTTSYVVAAPNRPVVGAPADGHVVGLGETLPVSYTCSGVVLSTVCTAAVTKPDGTTVPVASGAPLPTDQPGVHTITVTTTSVLGQTTTSTSTYRVRRTSGQLMLDCAERSLVLVDVRRVGNRVRLQGVTRAAQAGKRVALRFQATGAIVARPTVQRDGTFEAFVSLPSARVRATNRARYRAELEGERSLNLKLARRMDITGLRQGSEIRISGRVSRPLAAPVATITVRERTECGTPAKVVARIKPASDGRFTVTFAAPERVDSAIYRLETRVRKTRSNPKTYPTYTLIRGVDFP</sequence>
<dbReference type="Gene3D" id="2.60.40.10">
    <property type="entry name" value="Immunoglobulins"/>
    <property type="match status" value="1"/>
</dbReference>
<evidence type="ECO:0000259" key="3">
    <source>
        <dbReference type="Pfam" id="PF17936"/>
    </source>
</evidence>
<evidence type="ECO:0000259" key="4">
    <source>
        <dbReference type="Pfam" id="PF21959"/>
    </source>
</evidence>
<dbReference type="InterPro" id="IPR054215">
    <property type="entry name" value="DUF6923"/>
</dbReference>
<feature type="compositionally biased region" description="Polar residues" evidence="1">
    <location>
        <begin position="698"/>
        <end position="707"/>
    </location>
</feature>
<protein>
    <recommendedName>
        <fullName evidence="7">DUF11 domain-containing protein</fullName>
    </recommendedName>
</protein>
<feature type="domain" description="DUF6923" evidence="4">
    <location>
        <begin position="733"/>
        <end position="952"/>
    </location>
</feature>